<evidence type="ECO:0008006" key="4">
    <source>
        <dbReference type="Google" id="ProtNLM"/>
    </source>
</evidence>
<keyword evidence="3" id="KW-1185">Reference proteome</keyword>
<evidence type="ECO:0000256" key="1">
    <source>
        <dbReference type="SAM" id="SignalP"/>
    </source>
</evidence>
<keyword evidence="1" id="KW-0732">Signal</keyword>
<sequence>MKSARFFALMFACSFSTQLEAVSMSLGLSQYYNPESDPVTSLSSGVFGKLTRSVSWSLSQSLSKNYVIDRDGDELVLDDTQLALAFNPKSRLKSWSFESSASLSLPVSERSQRQQVYTQSNVRVGLAYQPWSPMKLKGALSMMYQLNQYDSEKTGDEGQGTALPWYGYGIHHSNTLQIGGGIFVSYSLAQREVFYHEIEDPSDPDQDQTSDQIFSASMLLGFSYSRGSVSLGYSQANALLVPGLRDYVLFDEQLSIGFLSLDFSLF</sequence>
<gene>
    <name evidence="2" type="ORF">SAMN06296036_1137</name>
</gene>
<name>A0A1Y6C8Y3_9BACT</name>
<reference evidence="3" key="1">
    <citation type="submission" date="2017-04" db="EMBL/GenBank/DDBJ databases">
        <authorList>
            <person name="Varghese N."/>
            <person name="Submissions S."/>
        </authorList>
    </citation>
    <scope>NUCLEOTIDE SEQUENCE [LARGE SCALE GENOMIC DNA]</scope>
    <source>
        <strain evidence="3">RKEM611</strain>
    </source>
</reference>
<dbReference type="RefSeq" id="WP_132320982.1">
    <property type="nucleotide sequence ID" value="NZ_FWZT01000013.1"/>
</dbReference>
<evidence type="ECO:0000313" key="2">
    <source>
        <dbReference type="EMBL" id="SMF42599.1"/>
    </source>
</evidence>
<dbReference type="STRING" id="1513793.SAMN06296036_1137"/>
<accession>A0A1Y6C8Y3</accession>
<organism evidence="2 3">
    <name type="scientific">Pseudobacteriovorax antillogorgiicola</name>
    <dbReference type="NCBI Taxonomy" id="1513793"/>
    <lineage>
        <taxon>Bacteria</taxon>
        <taxon>Pseudomonadati</taxon>
        <taxon>Bdellovibrionota</taxon>
        <taxon>Oligoflexia</taxon>
        <taxon>Oligoflexales</taxon>
        <taxon>Pseudobacteriovoracaceae</taxon>
        <taxon>Pseudobacteriovorax</taxon>
    </lineage>
</organism>
<feature type="signal peptide" evidence="1">
    <location>
        <begin position="1"/>
        <end position="21"/>
    </location>
</feature>
<dbReference type="OrthoDB" id="10020096at2"/>
<evidence type="ECO:0000313" key="3">
    <source>
        <dbReference type="Proteomes" id="UP000192907"/>
    </source>
</evidence>
<dbReference type="Proteomes" id="UP000192907">
    <property type="component" value="Unassembled WGS sequence"/>
</dbReference>
<proteinExistence type="predicted"/>
<dbReference type="EMBL" id="FWZT01000013">
    <property type="protein sequence ID" value="SMF42599.1"/>
    <property type="molecule type" value="Genomic_DNA"/>
</dbReference>
<dbReference type="AlphaFoldDB" id="A0A1Y6C8Y3"/>
<feature type="chain" id="PRO_5012554435" description="MetA-pathway of phenol degradation" evidence="1">
    <location>
        <begin position="22"/>
        <end position="266"/>
    </location>
</feature>
<protein>
    <recommendedName>
        <fullName evidence="4">MetA-pathway of phenol degradation</fullName>
    </recommendedName>
</protein>